<name>A0A0N4UYK6_ENTVE</name>
<reference evidence="2 3" key="2">
    <citation type="submission" date="2018-10" db="EMBL/GenBank/DDBJ databases">
        <authorList>
            <consortium name="Pathogen Informatics"/>
        </authorList>
    </citation>
    <scope>NUCLEOTIDE SEQUENCE [LARGE SCALE GENOMIC DNA]</scope>
</reference>
<keyword evidence="3" id="KW-1185">Reference proteome</keyword>
<dbReference type="WBParaSite" id="EVEC_0000266301-mRNA-1">
    <property type="protein sequence ID" value="EVEC_0000266301-mRNA-1"/>
    <property type="gene ID" value="EVEC_0000266301"/>
</dbReference>
<proteinExistence type="inferred from homology"/>
<dbReference type="AlphaFoldDB" id="A0A0N4UYK6"/>
<gene>
    <name evidence="2" type="ORF">EVEC_LOCUS2371</name>
</gene>
<dbReference type="Pfam" id="PF00762">
    <property type="entry name" value="Ferrochelatase"/>
    <property type="match status" value="1"/>
</dbReference>
<dbReference type="OrthoDB" id="1323at2759"/>
<comment type="similarity">
    <text evidence="1">Belongs to the ferrochelatase family.</text>
</comment>
<accession>A0A0N4UYK6</accession>
<evidence type="ECO:0000313" key="2">
    <source>
        <dbReference type="EMBL" id="VDD87228.1"/>
    </source>
</evidence>
<reference evidence="4" key="1">
    <citation type="submission" date="2017-02" db="UniProtKB">
        <authorList>
            <consortium name="WormBaseParasite"/>
        </authorList>
    </citation>
    <scope>IDENTIFICATION</scope>
</reference>
<dbReference type="STRING" id="51028.A0A0N4UYK6"/>
<evidence type="ECO:0000313" key="3">
    <source>
        <dbReference type="Proteomes" id="UP000274131"/>
    </source>
</evidence>
<dbReference type="Proteomes" id="UP000274131">
    <property type="component" value="Unassembled WGS sequence"/>
</dbReference>
<organism evidence="4">
    <name type="scientific">Enterobius vermicularis</name>
    <name type="common">Human pinworm</name>
    <dbReference type="NCBI Taxonomy" id="51028"/>
    <lineage>
        <taxon>Eukaryota</taxon>
        <taxon>Metazoa</taxon>
        <taxon>Ecdysozoa</taxon>
        <taxon>Nematoda</taxon>
        <taxon>Chromadorea</taxon>
        <taxon>Rhabditida</taxon>
        <taxon>Spirurina</taxon>
        <taxon>Oxyuridomorpha</taxon>
        <taxon>Oxyuroidea</taxon>
        <taxon>Oxyuridae</taxon>
        <taxon>Enterobius</taxon>
    </lineage>
</organism>
<dbReference type="GO" id="GO:0004325">
    <property type="term" value="F:ferrochelatase activity"/>
    <property type="evidence" value="ECO:0007669"/>
    <property type="project" value="InterPro"/>
</dbReference>
<dbReference type="InterPro" id="IPR001015">
    <property type="entry name" value="Ferrochelatase"/>
</dbReference>
<dbReference type="Gene3D" id="3.40.50.1400">
    <property type="match status" value="1"/>
</dbReference>
<dbReference type="PANTHER" id="PTHR11108">
    <property type="entry name" value="FERROCHELATASE"/>
    <property type="match status" value="1"/>
</dbReference>
<protein>
    <submittedName>
        <fullName evidence="4">Ferrochelatase</fullName>
    </submittedName>
</protein>
<dbReference type="GO" id="GO:0005739">
    <property type="term" value="C:mitochondrion"/>
    <property type="evidence" value="ECO:0007669"/>
    <property type="project" value="TreeGrafter"/>
</dbReference>
<dbReference type="SUPFAM" id="SSF53800">
    <property type="entry name" value="Chelatase"/>
    <property type="match status" value="1"/>
</dbReference>
<sequence length="419" mass="47425">MVVILMLTRPFLRGAVFPLFRSSSRSASVPAVLHIDARCFSENVTDKPKIQNCRAAVLLLHHGQPRTPYYAKQFLASRASHFYKVPLPVASTLINIFWPLFQKVHFCIADYEKLPLLNTHVDNLMASLKEALAELVPEFGFIRCSSAFQYDQPVLTRKIKQFVNEGINRVVLLPLYPHYSCFQTGTMLNAAVGAAFGDASIVDNFLTKWKNVERSVSDDILKVTAVYRWNTHPVLISYWHQLIEDKMNDHDSILFVAPQMRSLIWRICSTAMAQETINESCERVMESLGNTHLWRVAWYSSWDQWPIVSSETISSQICLLRKDKRERTLVVPVTSIIPCFDTEIILPNKLVNKGVDFVSPSATSSILSHGFAEMVKNQLLGGAVDARVCNRCTFCVSPQCGYTKYVLTKDKDVGLVKSK</sequence>
<evidence type="ECO:0000256" key="1">
    <source>
        <dbReference type="RuleBase" id="RU004185"/>
    </source>
</evidence>
<dbReference type="EMBL" id="UXUI01007368">
    <property type="protein sequence ID" value="VDD87228.1"/>
    <property type="molecule type" value="Genomic_DNA"/>
</dbReference>
<evidence type="ECO:0000313" key="4">
    <source>
        <dbReference type="WBParaSite" id="EVEC_0000266301-mRNA-1"/>
    </source>
</evidence>
<dbReference type="PANTHER" id="PTHR11108:SF1">
    <property type="entry name" value="FERROCHELATASE, MITOCHONDRIAL"/>
    <property type="match status" value="1"/>
</dbReference>
<dbReference type="GO" id="GO:0006783">
    <property type="term" value="P:heme biosynthetic process"/>
    <property type="evidence" value="ECO:0007669"/>
    <property type="project" value="InterPro"/>
</dbReference>